<dbReference type="GO" id="GO:0016491">
    <property type="term" value="F:oxidoreductase activity"/>
    <property type="evidence" value="ECO:0007669"/>
    <property type="project" value="UniProtKB-UniRule"/>
</dbReference>
<keyword evidence="3 7" id="KW-0288">FMN</keyword>
<evidence type="ECO:0000256" key="2">
    <source>
        <dbReference type="ARBA" id="ARBA00022630"/>
    </source>
</evidence>
<evidence type="ECO:0000313" key="11">
    <source>
        <dbReference type="Proteomes" id="UP000490800"/>
    </source>
</evidence>
<comment type="cofactor">
    <cofactor evidence="8">
        <name>FMN</name>
        <dbReference type="ChEBI" id="CHEBI:58210"/>
    </cofactor>
    <text evidence="8">Binds 1 FMN per subunit.</text>
</comment>
<comment type="similarity">
    <text evidence="1 7">Belongs to the nitroreductase family.</text>
</comment>
<keyword evidence="4 7" id="KW-0521">NADP</keyword>
<feature type="binding site" description="in other chain" evidence="8">
    <location>
        <begin position="14"/>
        <end position="16"/>
    </location>
    <ligand>
        <name>FMN</name>
        <dbReference type="ChEBI" id="CHEBI:58210"/>
        <note>ligand shared between dimeric partners</note>
    </ligand>
</feature>
<dbReference type="Pfam" id="PF00881">
    <property type="entry name" value="Nitroreductase"/>
    <property type="match status" value="1"/>
</dbReference>
<feature type="binding site" description="in other chain" evidence="8">
    <location>
        <begin position="140"/>
        <end position="142"/>
    </location>
    <ligand>
        <name>FMN</name>
        <dbReference type="ChEBI" id="CHEBI:58210"/>
        <note>ligand shared between dimeric partners</note>
    </ligand>
</feature>
<dbReference type="InterPro" id="IPR029479">
    <property type="entry name" value="Nitroreductase"/>
</dbReference>
<keyword evidence="6 7" id="KW-0520">NAD</keyword>
<feature type="binding site" evidence="8">
    <location>
        <position position="43"/>
    </location>
    <ligand>
        <name>FMN</name>
        <dbReference type="ChEBI" id="CHEBI:58210"/>
        <note>ligand shared between dimeric partners</note>
    </ligand>
</feature>
<evidence type="ECO:0000256" key="4">
    <source>
        <dbReference type="ARBA" id="ARBA00022857"/>
    </source>
</evidence>
<dbReference type="PANTHER" id="PTHR43821">
    <property type="entry name" value="NAD(P)H NITROREDUCTASE YDJA-RELATED"/>
    <property type="match status" value="1"/>
</dbReference>
<organism evidence="10 11">
    <name type="scientific">Paenibacillus lutrae</name>
    <dbReference type="NCBI Taxonomy" id="2078573"/>
    <lineage>
        <taxon>Bacteria</taxon>
        <taxon>Bacillati</taxon>
        <taxon>Bacillota</taxon>
        <taxon>Bacilli</taxon>
        <taxon>Bacillales</taxon>
        <taxon>Paenibacillaceae</taxon>
        <taxon>Paenibacillus</taxon>
    </lineage>
</organism>
<evidence type="ECO:0000256" key="7">
    <source>
        <dbReference type="PIRNR" id="PIRNR000232"/>
    </source>
</evidence>
<dbReference type="OrthoDB" id="9804207at2"/>
<dbReference type="RefSeq" id="WP_157337216.1">
    <property type="nucleotide sequence ID" value="NZ_RHLK01000010.1"/>
</dbReference>
<evidence type="ECO:0000313" key="10">
    <source>
        <dbReference type="EMBL" id="MVP01108.1"/>
    </source>
</evidence>
<dbReference type="EMBL" id="RHLK01000010">
    <property type="protein sequence ID" value="MVP01108.1"/>
    <property type="molecule type" value="Genomic_DNA"/>
</dbReference>
<evidence type="ECO:0000256" key="3">
    <source>
        <dbReference type="ARBA" id="ARBA00022643"/>
    </source>
</evidence>
<sequence length="199" mass="21530">MSTSMTLAEAIRARRSIGKVQDTPVDKNIIETILEAGNWAPSHHCTEPWRFFVMTGHGRKVLAEAYADIACEGSDAAGDELEALRAKQGLKAYRAPLIIAVAVTPSEAANVNRREELAAAHAAIQNMLLAAHASGLASIWRSGDPMYHPRMKSAFGLGDESEMVALIYLGYPVNPVHPGKRGSFEDKTVWISEFSAAQA</sequence>
<keyword evidence="5 7" id="KW-0560">Oxidoreductase</keyword>
<reference evidence="10 11" key="1">
    <citation type="journal article" date="2019" name="Microorganisms">
        <title>Paenibacillus lutrae sp. nov., A Chitinolytic Species Isolated from A River Otter in Castril Natural Park, Granada, Spain.</title>
        <authorList>
            <person name="Rodriguez M."/>
            <person name="Reina J.C."/>
            <person name="Bejar V."/>
            <person name="Llamas I."/>
        </authorList>
    </citation>
    <scope>NUCLEOTIDE SEQUENCE [LARGE SCALE GENOMIC DNA]</scope>
    <source>
        <strain evidence="10 11">N10</strain>
    </source>
</reference>
<dbReference type="EC" id="1.-.-.-" evidence="7"/>
<evidence type="ECO:0000256" key="6">
    <source>
        <dbReference type="ARBA" id="ARBA00023027"/>
    </source>
</evidence>
<dbReference type="SUPFAM" id="SSF55469">
    <property type="entry name" value="FMN-dependent nitroreductase-like"/>
    <property type="match status" value="1"/>
</dbReference>
<proteinExistence type="inferred from homology"/>
<dbReference type="CDD" id="cd02135">
    <property type="entry name" value="YdjA-like"/>
    <property type="match status" value="1"/>
</dbReference>
<dbReference type="PIRSF" id="PIRSF000232">
    <property type="entry name" value="YdjA"/>
    <property type="match status" value="1"/>
</dbReference>
<dbReference type="InterPro" id="IPR052530">
    <property type="entry name" value="NAD(P)H_nitroreductase"/>
</dbReference>
<evidence type="ECO:0000259" key="9">
    <source>
        <dbReference type="Pfam" id="PF00881"/>
    </source>
</evidence>
<gene>
    <name evidence="10" type="ORF">EDM21_16550</name>
</gene>
<keyword evidence="2 7" id="KW-0285">Flavoprotein</keyword>
<dbReference type="Proteomes" id="UP000490800">
    <property type="component" value="Unassembled WGS sequence"/>
</dbReference>
<dbReference type="InterPro" id="IPR000415">
    <property type="entry name" value="Nitroreductase-like"/>
</dbReference>
<comment type="caution">
    <text evidence="10">The sequence shown here is derived from an EMBL/GenBank/DDBJ whole genome shotgun (WGS) entry which is preliminary data.</text>
</comment>
<accession>A0A7X3FJZ1</accession>
<keyword evidence="11" id="KW-1185">Reference proteome</keyword>
<dbReference type="Gene3D" id="3.40.109.10">
    <property type="entry name" value="NADH Oxidase"/>
    <property type="match status" value="1"/>
</dbReference>
<protein>
    <recommendedName>
        <fullName evidence="7">Putative NAD(P)H nitroreductase</fullName>
        <ecNumber evidence="7">1.-.-.-</ecNumber>
    </recommendedName>
</protein>
<evidence type="ECO:0000256" key="8">
    <source>
        <dbReference type="PIRSR" id="PIRSR000232-1"/>
    </source>
</evidence>
<name>A0A7X3FJZ1_9BACL</name>
<evidence type="ECO:0000256" key="1">
    <source>
        <dbReference type="ARBA" id="ARBA00007118"/>
    </source>
</evidence>
<dbReference type="InterPro" id="IPR026021">
    <property type="entry name" value="YdjA-like"/>
</dbReference>
<feature type="domain" description="Nitroreductase" evidence="9">
    <location>
        <begin position="11"/>
        <end position="171"/>
    </location>
</feature>
<evidence type="ECO:0000256" key="5">
    <source>
        <dbReference type="ARBA" id="ARBA00023002"/>
    </source>
</evidence>
<dbReference type="AlphaFoldDB" id="A0A7X3FJZ1"/>
<dbReference type="PANTHER" id="PTHR43821:SF1">
    <property type="entry name" value="NAD(P)H NITROREDUCTASE YDJA-RELATED"/>
    <property type="match status" value="1"/>
</dbReference>